<organism evidence="9 10">
    <name type="scientific">Corynespora cassiicola Philippines</name>
    <dbReference type="NCBI Taxonomy" id="1448308"/>
    <lineage>
        <taxon>Eukaryota</taxon>
        <taxon>Fungi</taxon>
        <taxon>Dikarya</taxon>
        <taxon>Ascomycota</taxon>
        <taxon>Pezizomycotina</taxon>
        <taxon>Dothideomycetes</taxon>
        <taxon>Pleosporomycetidae</taxon>
        <taxon>Pleosporales</taxon>
        <taxon>Corynesporascaceae</taxon>
        <taxon>Corynespora</taxon>
    </lineage>
</organism>
<accession>A0A2T2NSY9</accession>
<dbReference type="InterPro" id="IPR036259">
    <property type="entry name" value="MFS_trans_sf"/>
</dbReference>
<dbReference type="EMBL" id="KZ678133">
    <property type="protein sequence ID" value="PSN68537.1"/>
    <property type="molecule type" value="Genomic_DNA"/>
</dbReference>
<feature type="transmembrane region" description="Helical" evidence="7">
    <location>
        <begin position="179"/>
        <end position="199"/>
    </location>
</feature>
<dbReference type="FunFam" id="1.20.1250.20:FF:000082">
    <property type="entry name" value="MFS multidrug transporter, putative"/>
    <property type="match status" value="1"/>
</dbReference>
<feature type="transmembrane region" description="Helical" evidence="7">
    <location>
        <begin position="319"/>
        <end position="337"/>
    </location>
</feature>
<dbReference type="GO" id="GO:0022857">
    <property type="term" value="F:transmembrane transporter activity"/>
    <property type="evidence" value="ECO:0007669"/>
    <property type="project" value="InterPro"/>
</dbReference>
<evidence type="ECO:0000256" key="1">
    <source>
        <dbReference type="ARBA" id="ARBA00004651"/>
    </source>
</evidence>
<gene>
    <name evidence="9" type="ORF">BS50DRAFT_319313</name>
</gene>
<name>A0A2T2NSY9_CORCC</name>
<feature type="transmembrane region" description="Helical" evidence="7">
    <location>
        <begin position="205"/>
        <end position="225"/>
    </location>
</feature>
<evidence type="ECO:0000256" key="2">
    <source>
        <dbReference type="ARBA" id="ARBA00008335"/>
    </source>
</evidence>
<comment type="similarity">
    <text evidence="2">Belongs to the major facilitator superfamily.</text>
</comment>
<proteinExistence type="inferred from homology"/>
<evidence type="ECO:0000256" key="4">
    <source>
        <dbReference type="ARBA" id="ARBA00022692"/>
    </source>
</evidence>
<feature type="transmembrane region" description="Helical" evidence="7">
    <location>
        <begin position="481"/>
        <end position="501"/>
    </location>
</feature>
<dbReference type="PANTHER" id="PTHR23502:SF135">
    <property type="entry name" value="MAJOR FACILITATOR SUPERFAMILY (MFS) PROFILE DOMAIN-CONTAINING PROTEIN-RELATED"/>
    <property type="match status" value="1"/>
</dbReference>
<feature type="transmembrane region" description="Helical" evidence="7">
    <location>
        <begin position="387"/>
        <end position="406"/>
    </location>
</feature>
<dbReference type="GO" id="GO:0005886">
    <property type="term" value="C:plasma membrane"/>
    <property type="evidence" value="ECO:0007669"/>
    <property type="project" value="UniProtKB-SubCell"/>
</dbReference>
<dbReference type="InterPro" id="IPR011701">
    <property type="entry name" value="MFS"/>
</dbReference>
<feature type="domain" description="Major facilitator superfamily (MFS) profile" evidence="8">
    <location>
        <begin position="50"/>
        <end position="507"/>
    </location>
</feature>
<evidence type="ECO:0000256" key="5">
    <source>
        <dbReference type="ARBA" id="ARBA00022989"/>
    </source>
</evidence>
<keyword evidence="4 7" id="KW-0812">Transmembrane</keyword>
<dbReference type="CDD" id="cd17323">
    <property type="entry name" value="MFS_Tpo1_MDR_like"/>
    <property type="match status" value="1"/>
</dbReference>
<evidence type="ECO:0000313" key="9">
    <source>
        <dbReference type="EMBL" id="PSN68537.1"/>
    </source>
</evidence>
<keyword evidence="5 7" id="KW-1133">Transmembrane helix</keyword>
<sequence length="515" mass="55947">MSSQETIPVPSIKEKVDAVDETNGSHIVDWDGPDDPQNPMNWPAKKRYLHAIFVSSIALVVNLGSTVFAPGAPLLMRELGVTSSIVGSLTVSIYVLGFALGPLLVAPLSELYGRLIVYQVTNIIFLAFTLGCALATNTGMFLAFRFIAGCAGSAPMTIGGGTIADVFPQEERGGVMGMLALGPIIGPVVGPVAGGFIAQEIGWRWTFWLILILAGVVCVSAMIWMRETYAPILLARKTARLQKETNNPELRSKLDRGISANTLLAQSVIRPLKLLVFSPIVLLISIYTAFAFGLTFLLYTTFPRVFNQQYGFKTGVAGLAYLGMGIGFFLALVVFATTSDKILKAKAAKEKPAVEETENKDVESAETVTEGRALSQPQLKFKPEYRLIFMAYLTPVLPIGFFWYGWSADQHVHWIVPILGTGLIGVGSLFIIMPAQTYLVDVFGSEAAASALAANTLLRSLFGSFLPMAGGPMYDALDLGWGNSVLGFIGLAFIPIPYFFYKYGDKIRQRWPVRL</sequence>
<dbReference type="InterPro" id="IPR020846">
    <property type="entry name" value="MFS_dom"/>
</dbReference>
<dbReference type="PANTHER" id="PTHR23502">
    <property type="entry name" value="MAJOR FACILITATOR SUPERFAMILY"/>
    <property type="match status" value="1"/>
</dbReference>
<dbReference type="Proteomes" id="UP000240883">
    <property type="component" value="Unassembled WGS sequence"/>
</dbReference>
<feature type="transmembrane region" description="Helical" evidence="7">
    <location>
        <begin position="116"/>
        <end position="136"/>
    </location>
</feature>
<dbReference type="Pfam" id="PF07690">
    <property type="entry name" value="MFS_1"/>
    <property type="match status" value="1"/>
</dbReference>
<keyword evidence="3" id="KW-1003">Cell membrane</keyword>
<dbReference type="SUPFAM" id="SSF103473">
    <property type="entry name" value="MFS general substrate transporter"/>
    <property type="match status" value="1"/>
</dbReference>
<evidence type="ECO:0000313" key="10">
    <source>
        <dbReference type="Proteomes" id="UP000240883"/>
    </source>
</evidence>
<feature type="transmembrane region" description="Helical" evidence="7">
    <location>
        <begin position="274"/>
        <end position="299"/>
    </location>
</feature>
<comment type="subcellular location">
    <subcellularLocation>
        <location evidence="1">Cell membrane</location>
        <topology evidence="1">Multi-pass membrane protein</topology>
    </subcellularLocation>
</comment>
<evidence type="ECO:0000256" key="3">
    <source>
        <dbReference type="ARBA" id="ARBA00022475"/>
    </source>
</evidence>
<evidence type="ECO:0000256" key="6">
    <source>
        <dbReference type="ARBA" id="ARBA00023136"/>
    </source>
</evidence>
<keyword evidence="10" id="KW-1185">Reference proteome</keyword>
<evidence type="ECO:0000259" key="8">
    <source>
        <dbReference type="PROSITE" id="PS50850"/>
    </source>
</evidence>
<dbReference type="OrthoDB" id="5296287at2759"/>
<dbReference type="AlphaFoldDB" id="A0A2T2NSY9"/>
<dbReference type="STRING" id="1448308.A0A2T2NSY9"/>
<protein>
    <submittedName>
        <fullName evidence="9">Polyamine transporter 4</fullName>
    </submittedName>
</protein>
<reference evidence="9 10" key="1">
    <citation type="journal article" date="2018" name="Front. Microbiol.">
        <title>Genome-Wide Analysis of Corynespora cassiicola Leaf Fall Disease Putative Effectors.</title>
        <authorList>
            <person name="Lopez D."/>
            <person name="Ribeiro S."/>
            <person name="Label P."/>
            <person name="Fumanal B."/>
            <person name="Venisse J.S."/>
            <person name="Kohler A."/>
            <person name="de Oliveira R.R."/>
            <person name="Labutti K."/>
            <person name="Lipzen A."/>
            <person name="Lail K."/>
            <person name="Bauer D."/>
            <person name="Ohm R.A."/>
            <person name="Barry K.W."/>
            <person name="Spatafora J."/>
            <person name="Grigoriev I.V."/>
            <person name="Martin F.M."/>
            <person name="Pujade-Renaud V."/>
        </authorList>
    </citation>
    <scope>NUCLEOTIDE SEQUENCE [LARGE SCALE GENOMIC DNA]</scope>
    <source>
        <strain evidence="9 10">Philippines</strain>
    </source>
</reference>
<dbReference type="PROSITE" id="PS50850">
    <property type="entry name" value="MFS"/>
    <property type="match status" value="1"/>
</dbReference>
<dbReference type="Gene3D" id="1.20.1250.20">
    <property type="entry name" value="MFS general substrate transporter like domains"/>
    <property type="match status" value="1"/>
</dbReference>
<feature type="transmembrane region" description="Helical" evidence="7">
    <location>
        <begin position="142"/>
        <end position="167"/>
    </location>
</feature>
<feature type="transmembrane region" description="Helical" evidence="7">
    <location>
        <begin position="412"/>
        <end position="435"/>
    </location>
</feature>
<evidence type="ECO:0000256" key="7">
    <source>
        <dbReference type="SAM" id="Phobius"/>
    </source>
</evidence>
<feature type="transmembrane region" description="Helical" evidence="7">
    <location>
        <begin position="48"/>
        <end position="69"/>
    </location>
</feature>
<feature type="transmembrane region" description="Helical" evidence="7">
    <location>
        <begin position="81"/>
        <end position="104"/>
    </location>
</feature>
<keyword evidence="6 7" id="KW-0472">Membrane</keyword>